<keyword evidence="2" id="KW-0547">Nucleotide-binding</keyword>
<dbReference type="Proteomes" id="UP001291926">
    <property type="component" value="Unassembled WGS sequence"/>
</dbReference>
<dbReference type="PRINTS" id="PR00318">
    <property type="entry name" value="GPROTEINA"/>
</dbReference>
<dbReference type="InterPro" id="IPR011025">
    <property type="entry name" value="GproteinA_insert"/>
</dbReference>
<gene>
    <name evidence="11" type="ORF">RD792_016727</name>
</gene>
<evidence type="ECO:0000313" key="11">
    <source>
        <dbReference type="EMBL" id="KAK4477501.1"/>
    </source>
</evidence>
<proteinExistence type="predicted"/>
<dbReference type="InterPro" id="IPR041891">
    <property type="entry name" value="Alpha_CA_prokaryot-like"/>
</dbReference>
<evidence type="ECO:0000259" key="10">
    <source>
        <dbReference type="PROSITE" id="PS51144"/>
    </source>
</evidence>
<dbReference type="CDD" id="cd03124">
    <property type="entry name" value="alpha_CA_prokaryotic_like"/>
    <property type="match status" value="1"/>
</dbReference>
<evidence type="ECO:0000313" key="12">
    <source>
        <dbReference type="Proteomes" id="UP001291926"/>
    </source>
</evidence>
<dbReference type="InterPro" id="IPR027417">
    <property type="entry name" value="P-loop_NTPase"/>
</dbReference>
<keyword evidence="7" id="KW-0807">Transducer</keyword>
<dbReference type="SUPFAM" id="SSF52540">
    <property type="entry name" value="P-loop containing nucleoside triphosphate hydrolases"/>
    <property type="match status" value="1"/>
</dbReference>
<feature type="domain" description="TF-B3" evidence="9">
    <location>
        <begin position="5"/>
        <end position="99"/>
    </location>
</feature>
<keyword evidence="6" id="KW-0804">Transcription</keyword>
<dbReference type="PROSITE" id="PS50863">
    <property type="entry name" value="B3"/>
    <property type="match status" value="1"/>
</dbReference>
<dbReference type="Pfam" id="PF02362">
    <property type="entry name" value="B3"/>
    <property type="match status" value="1"/>
</dbReference>
<dbReference type="PANTHER" id="PTHR10218">
    <property type="entry name" value="GTP-BINDING PROTEIN ALPHA SUBUNIT"/>
    <property type="match status" value="1"/>
</dbReference>
<dbReference type="CDD" id="cd10017">
    <property type="entry name" value="B3_DNA"/>
    <property type="match status" value="1"/>
</dbReference>
<dbReference type="SUPFAM" id="SSF101936">
    <property type="entry name" value="DNA-binding pseudobarrel domain"/>
    <property type="match status" value="2"/>
</dbReference>
<reference evidence="11 12" key="1">
    <citation type="journal article" date="2023" name="bioRxiv">
        <title>Genome report: Whole genome sequence and annotation of Penstemon davidsonii.</title>
        <authorList>
            <person name="Ostevik K.L."/>
            <person name="Alabady M."/>
            <person name="Zhang M."/>
            <person name="Rausher M.D."/>
        </authorList>
    </citation>
    <scope>NUCLEOTIDE SEQUENCE [LARGE SCALE GENOMIC DNA]</scope>
    <source>
        <strain evidence="11">DNT005</strain>
        <tissue evidence="11">Whole leaf</tissue>
    </source>
</reference>
<dbReference type="PANTHER" id="PTHR10218:SF222">
    <property type="entry name" value="EXTRA-LARGE GUANINE NUCLEOTIDE-BINDING PROTEIN 1"/>
    <property type="match status" value="1"/>
</dbReference>
<evidence type="ECO:0000256" key="1">
    <source>
        <dbReference type="ARBA" id="ARBA00004123"/>
    </source>
</evidence>
<accession>A0ABR0CM16</accession>
<evidence type="ECO:0000256" key="4">
    <source>
        <dbReference type="ARBA" id="ARBA00023125"/>
    </source>
</evidence>
<dbReference type="SUPFAM" id="SSF47895">
    <property type="entry name" value="Transducin (alpha subunit), insertion domain"/>
    <property type="match status" value="1"/>
</dbReference>
<keyword evidence="5" id="KW-0342">GTP-binding</keyword>
<dbReference type="PROSITE" id="PS51144">
    <property type="entry name" value="ALPHA_CA_2"/>
    <property type="match status" value="1"/>
</dbReference>
<dbReference type="Pfam" id="PF00503">
    <property type="entry name" value="G-alpha"/>
    <property type="match status" value="1"/>
</dbReference>
<dbReference type="EMBL" id="JAYDYQ010002688">
    <property type="protein sequence ID" value="KAK4477501.1"/>
    <property type="molecule type" value="Genomic_DNA"/>
</dbReference>
<dbReference type="SMART" id="SM01057">
    <property type="entry name" value="Carb_anhydrase"/>
    <property type="match status" value="1"/>
</dbReference>
<dbReference type="SMART" id="SM00275">
    <property type="entry name" value="G_alpha"/>
    <property type="match status" value="1"/>
</dbReference>
<feature type="domain" description="Alpha-carbonic anhydrase" evidence="10">
    <location>
        <begin position="165"/>
        <end position="409"/>
    </location>
</feature>
<dbReference type="InterPro" id="IPR001019">
    <property type="entry name" value="Gprotein_alpha_su"/>
</dbReference>
<evidence type="ECO:0000256" key="6">
    <source>
        <dbReference type="ARBA" id="ARBA00023163"/>
    </source>
</evidence>
<organism evidence="11 12">
    <name type="scientific">Penstemon davidsonii</name>
    <dbReference type="NCBI Taxonomy" id="160366"/>
    <lineage>
        <taxon>Eukaryota</taxon>
        <taxon>Viridiplantae</taxon>
        <taxon>Streptophyta</taxon>
        <taxon>Embryophyta</taxon>
        <taxon>Tracheophyta</taxon>
        <taxon>Spermatophyta</taxon>
        <taxon>Magnoliopsida</taxon>
        <taxon>eudicotyledons</taxon>
        <taxon>Gunneridae</taxon>
        <taxon>Pentapetalae</taxon>
        <taxon>asterids</taxon>
        <taxon>lamiids</taxon>
        <taxon>Lamiales</taxon>
        <taxon>Plantaginaceae</taxon>
        <taxon>Cheloneae</taxon>
        <taxon>Penstemon</taxon>
    </lineage>
</organism>
<evidence type="ECO:0000256" key="3">
    <source>
        <dbReference type="ARBA" id="ARBA00023015"/>
    </source>
</evidence>
<dbReference type="Gene3D" id="3.10.200.10">
    <property type="entry name" value="Alpha carbonic anhydrase"/>
    <property type="match status" value="1"/>
</dbReference>
<evidence type="ECO:0000256" key="5">
    <source>
        <dbReference type="ARBA" id="ARBA00023134"/>
    </source>
</evidence>
<dbReference type="SMART" id="SM01019">
    <property type="entry name" value="B3"/>
    <property type="match status" value="2"/>
</dbReference>
<dbReference type="Gene3D" id="2.40.330.10">
    <property type="entry name" value="DNA-binding pseudobarrel domain"/>
    <property type="match status" value="1"/>
</dbReference>
<keyword evidence="3" id="KW-0805">Transcription regulation</keyword>
<protein>
    <submittedName>
        <fullName evidence="11">Uncharacterized protein</fullName>
    </submittedName>
</protein>
<evidence type="ECO:0000256" key="8">
    <source>
        <dbReference type="ARBA" id="ARBA00023242"/>
    </source>
</evidence>
<comment type="subcellular location">
    <subcellularLocation>
        <location evidence="1">Nucleus</location>
    </subcellularLocation>
</comment>
<evidence type="ECO:0000256" key="7">
    <source>
        <dbReference type="ARBA" id="ARBA00023224"/>
    </source>
</evidence>
<keyword evidence="4" id="KW-0238">DNA-binding</keyword>
<dbReference type="InterPro" id="IPR015300">
    <property type="entry name" value="DNA-bd_pseudobarrel_sf"/>
</dbReference>
<keyword evidence="12" id="KW-1185">Reference proteome</keyword>
<dbReference type="InterPro" id="IPR001148">
    <property type="entry name" value="CA_dom"/>
</dbReference>
<evidence type="ECO:0000259" key="9">
    <source>
        <dbReference type="PROSITE" id="PS50863"/>
    </source>
</evidence>
<name>A0ABR0CM16_9LAMI</name>
<comment type="caution">
    <text evidence="11">The sequence shown here is derived from an EMBL/GenBank/DDBJ whole genome shotgun (WGS) entry which is preliminary data.</text>
</comment>
<dbReference type="InterPro" id="IPR003340">
    <property type="entry name" value="B3_DNA-bd"/>
</dbReference>
<dbReference type="InterPro" id="IPR036398">
    <property type="entry name" value="CA_dom_sf"/>
</dbReference>
<dbReference type="Gene3D" id="3.40.50.300">
    <property type="entry name" value="P-loop containing nucleotide triphosphate hydrolases"/>
    <property type="match status" value="1"/>
</dbReference>
<keyword evidence="8" id="KW-0539">Nucleus</keyword>
<dbReference type="SUPFAM" id="SSF51069">
    <property type="entry name" value="Carbonic anhydrase"/>
    <property type="match status" value="1"/>
</dbReference>
<evidence type="ECO:0000256" key="2">
    <source>
        <dbReference type="ARBA" id="ARBA00022741"/>
    </source>
</evidence>
<sequence>MESRNSFFKVMINENFARELQLPPAFVRLHAEILPVNAKLRTSSGETWNVKLEQTDDERYFFTRGWNKFVKYFGLELGEFVMFTLSGKSVFDVTVFGINGCDRKIDFSDSDPDEEQDVIEEEAGTISKSKSPLYFEILMKLHHGSRVPLRKKFLTTTGLINQENVVVEYVPSHSRHVVALDRIRGRIDMAKGWSSFRKLNGLEYGKIYSFEFKPSKNVILVKEVEWTGDAGGIVINGTEYKLDQCHWHIPAEHTFNGTSYDMEMHIVHTNSSGDNAVIGVLYKFGAPDPFLQQLYPHIISGDDNEEGTETDVGIVDPFDIHFDSKKYYRYNGSLTTSPFSENVVWTVIKKEYAQLVRKLCRQPAFQETLKRARELERLPNVANYFLERAVDIFKPNYIPSRNDIIYTEGFPKSLLYMDFSFPHDDDPDSENQQDSMQRYQLIRSPTKAFEDNYEWLEMSEDVRIVIFSVSLCDYDELVADANNGSLVNKMMLNKKLFENIIAHPCFHRTCFLLLLTKYDLFEEKLRESPLNQCDWFNEFHSRGEPFLITATMAFFHVSVMFKRLYTVGVFICE</sequence>
<dbReference type="PROSITE" id="PS51882">
    <property type="entry name" value="G_ALPHA"/>
    <property type="match status" value="1"/>
</dbReference>